<dbReference type="AlphaFoldDB" id="A0A438GMW3"/>
<reference evidence="1 2" key="1">
    <citation type="journal article" date="2018" name="PLoS Genet.">
        <title>Population sequencing reveals clonal diversity and ancestral inbreeding in the grapevine cultivar Chardonnay.</title>
        <authorList>
            <person name="Roach M.J."/>
            <person name="Johnson D.L."/>
            <person name="Bohlmann J."/>
            <person name="van Vuuren H.J."/>
            <person name="Jones S.J."/>
            <person name="Pretorius I.S."/>
            <person name="Schmidt S.A."/>
            <person name="Borneman A.R."/>
        </authorList>
    </citation>
    <scope>NUCLEOTIDE SEQUENCE [LARGE SCALE GENOMIC DNA]</scope>
    <source>
        <strain evidence="2">cv. Chardonnay</strain>
        <tissue evidence="1">Leaf</tissue>
    </source>
</reference>
<dbReference type="EMBL" id="QGNW01000388">
    <property type="protein sequence ID" value="RVW73556.1"/>
    <property type="molecule type" value="Genomic_DNA"/>
</dbReference>
<dbReference type="PANTHER" id="PTHR37610:SF40">
    <property type="entry name" value="OS01G0909600 PROTEIN"/>
    <property type="match status" value="1"/>
</dbReference>
<dbReference type="Proteomes" id="UP000288805">
    <property type="component" value="Unassembled WGS sequence"/>
</dbReference>
<comment type="caution">
    <text evidence="1">The sequence shown here is derived from an EMBL/GenBank/DDBJ whole genome shotgun (WGS) entry which is preliminary data.</text>
</comment>
<evidence type="ECO:0000313" key="2">
    <source>
        <dbReference type="Proteomes" id="UP000288805"/>
    </source>
</evidence>
<name>A0A438GMW3_VITVI</name>
<dbReference type="PANTHER" id="PTHR37610">
    <property type="entry name" value="CCHC-TYPE DOMAIN-CONTAINING PROTEIN"/>
    <property type="match status" value="1"/>
</dbReference>
<proteinExistence type="predicted"/>
<organism evidence="1 2">
    <name type="scientific">Vitis vinifera</name>
    <name type="common">Grape</name>
    <dbReference type="NCBI Taxonomy" id="29760"/>
    <lineage>
        <taxon>Eukaryota</taxon>
        <taxon>Viridiplantae</taxon>
        <taxon>Streptophyta</taxon>
        <taxon>Embryophyta</taxon>
        <taxon>Tracheophyta</taxon>
        <taxon>Spermatophyta</taxon>
        <taxon>Magnoliopsida</taxon>
        <taxon>eudicotyledons</taxon>
        <taxon>Gunneridae</taxon>
        <taxon>Pentapetalae</taxon>
        <taxon>rosids</taxon>
        <taxon>Vitales</taxon>
        <taxon>Vitaceae</taxon>
        <taxon>Viteae</taxon>
        <taxon>Vitis</taxon>
    </lineage>
</organism>
<accession>A0A438GMW3</accession>
<protein>
    <submittedName>
        <fullName evidence="1">Uncharacterized protein</fullName>
    </submittedName>
</protein>
<gene>
    <name evidence="1" type="ORF">CK203_055169</name>
</gene>
<evidence type="ECO:0000313" key="1">
    <source>
        <dbReference type="EMBL" id="RVW73556.1"/>
    </source>
</evidence>
<sequence>MLLAFIAKNKMGFIDDSIPQPATTNDLLYGAWNLCNSMVNSWILNLVAREIVASLLYISTTTETVGTAWENSFIKPMLHKFSKHKILWDEMKEFQPILILMMNPLPPITKVFTLVVQEERQRLVNQEIMKGYLCLPTTQEIWRALSKAFYDGSDELQVFSLNQKAFTAKQSGRLDGNIEQVRGEILRKDPLPDLEECYALIQREAVRHTSMKAEFDNLDTSSMVDWWDQIVINERRIPRKTSTAAVAEIKIEVNVAEKASALVAAIDYGDRSHLLDLPHKKLFPQPMDIQTRLTIGCGIKRGKLYYLDLQSKDSNKLRQALMIDGSEGEKKNLKFDCGINVWDMLHLVI</sequence>